<dbReference type="EMBL" id="CM000784">
    <property type="protein sequence ID" value="AQK97481.1"/>
    <property type="molecule type" value="Genomic_DNA"/>
</dbReference>
<organism evidence="1">
    <name type="scientific">Zea mays</name>
    <name type="common">Maize</name>
    <dbReference type="NCBI Taxonomy" id="4577"/>
    <lineage>
        <taxon>Eukaryota</taxon>
        <taxon>Viridiplantae</taxon>
        <taxon>Streptophyta</taxon>
        <taxon>Embryophyta</taxon>
        <taxon>Tracheophyta</taxon>
        <taxon>Spermatophyta</taxon>
        <taxon>Magnoliopsida</taxon>
        <taxon>Liliopsida</taxon>
        <taxon>Poales</taxon>
        <taxon>Poaceae</taxon>
        <taxon>PACMAD clade</taxon>
        <taxon>Panicoideae</taxon>
        <taxon>Andropogonodae</taxon>
        <taxon>Andropogoneae</taxon>
        <taxon>Tripsacinae</taxon>
        <taxon>Zea</taxon>
    </lineage>
</organism>
<reference evidence="1" key="1">
    <citation type="submission" date="2015-12" db="EMBL/GenBank/DDBJ databases">
        <title>Update maize B73 reference genome by single molecule sequencing technologies.</title>
        <authorList>
            <consortium name="Maize Genome Sequencing Project"/>
            <person name="Ware D."/>
        </authorList>
    </citation>
    <scope>NUCLEOTIDE SEQUENCE</scope>
    <source>
        <tissue evidence="1">Seedling</tissue>
    </source>
</reference>
<name>A0A1D6G251_MAIZE</name>
<dbReference type="InParanoid" id="A0A1D6G251"/>
<proteinExistence type="predicted"/>
<gene>
    <name evidence="1" type="ORF">ZEAMMB73_Zm00001d011609</name>
</gene>
<protein>
    <submittedName>
        <fullName evidence="1">Uncharacterized protein</fullName>
    </submittedName>
</protein>
<accession>A0A1D6G251</accession>
<dbReference type="EMBL" id="CM000784">
    <property type="protein sequence ID" value="AQK97480.1"/>
    <property type="molecule type" value="Genomic_DNA"/>
</dbReference>
<dbReference type="AlphaFoldDB" id="A0A1D6G251"/>
<sequence length="57" mass="6160">MEAPCACCGSLKVKLDERMKLDLLRFIDILVDNNNLSGPLPPELVDTCSLLAILTSG</sequence>
<evidence type="ECO:0000313" key="1">
    <source>
        <dbReference type="EMBL" id="AQK97480.1"/>
    </source>
</evidence>